<dbReference type="Proteomes" id="UP000502498">
    <property type="component" value="Chromosome"/>
</dbReference>
<dbReference type="RefSeq" id="WP_172990946.1">
    <property type="nucleotide sequence ID" value="NZ_CP054038.1"/>
</dbReference>
<organism evidence="2 3">
    <name type="scientific">Microbacterium hominis</name>
    <dbReference type="NCBI Taxonomy" id="162426"/>
    <lineage>
        <taxon>Bacteria</taxon>
        <taxon>Bacillati</taxon>
        <taxon>Actinomycetota</taxon>
        <taxon>Actinomycetes</taxon>
        <taxon>Micrococcales</taxon>
        <taxon>Microbacteriaceae</taxon>
        <taxon>Microbacterium</taxon>
    </lineage>
</organism>
<evidence type="ECO:0000256" key="1">
    <source>
        <dbReference type="SAM" id="MobiDB-lite"/>
    </source>
</evidence>
<reference evidence="2 3" key="1">
    <citation type="submission" date="2020-05" db="EMBL/GenBank/DDBJ databases">
        <title>Strain PA2F3 complete genome.</title>
        <authorList>
            <person name="Kim Y.-S."/>
            <person name="Kim S.-J."/>
            <person name="Jung H.-k."/>
            <person name="Kim S.-E."/>
            <person name="Kim K.-H."/>
        </authorList>
    </citation>
    <scope>NUCLEOTIDE SEQUENCE [LARGE SCALE GENOMIC DNA]</scope>
    <source>
        <strain evidence="2 3">PA2F3</strain>
    </source>
</reference>
<name>A0A7D4TI33_9MICO</name>
<protein>
    <submittedName>
        <fullName evidence="2">Uncharacterized protein</fullName>
    </submittedName>
</protein>
<feature type="region of interest" description="Disordered" evidence="1">
    <location>
        <begin position="96"/>
        <end position="117"/>
    </location>
</feature>
<sequence length="117" mass="12722">MPDALGAIVAKAAAYAVDQRDRGRHLDDLAVLLAAAGGRRGLGLDRLTRRDKQHLHPTFGQLADSGHRAWMLMVANDRAIEQRAADLVIAALSTTSAKRPGAPQRRHVSARNRTRLT</sequence>
<accession>A0A7D4TI33</accession>
<gene>
    <name evidence="2" type="ORF">HQM25_14940</name>
</gene>
<evidence type="ECO:0000313" key="3">
    <source>
        <dbReference type="Proteomes" id="UP000502498"/>
    </source>
</evidence>
<dbReference type="EMBL" id="CP054038">
    <property type="protein sequence ID" value="QKJ20521.1"/>
    <property type="molecule type" value="Genomic_DNA"/>
</dbReference>
<dbReference type="AlphaFoldDB" id="A0A7D4TI33"/>
<feature type="compositionally biased region" description="Basic residues" evidence="1">
    <location>
        <begin position="104"/>
        <end position="117"/>
    </location>
</feature>
<proteinExistence type="predicted"/>
<evidence type="ECO:0000313" key="2">
    <source>
        <dbReference type="EMBL" id="QKJ20521.1"/>
    </source>
</evidence>